<comment type="caution">
    <text evidence="2">The sequence shown here is derived from an EMBL/GenBank/DDBJ whole genome shotgun (WGS) entry which is preliminary data.</text>
</comment>
<name>A0AAV1IEX5_9CHLO</name>
<proteinExistence type="predicted"/>
<dbReference type="AlphaFoldDB" id="A0AAV1IEX5"/>
<organism evidence="2 3">
    <name type="scientific">Coccomyxa viridis</name>
    <dbReference type="NCBI Taxonomy" id="1274662"/>
    <lineage>
        <taxon>Eukaryota</taxon>
        <taxon>Viridiplantae</taxon>
        <taxon>Chlorophyta</taxon>
        <taxon>core chlorophytes</taxon>
        <taxon>Trebouxiophyceae</taxon>
        <taxon>Trebouxiophyceae incertae sedis</taxon>
        <taxon>Coccomyxaceae</taxon>
        <taxon>Coccomyxa</taxon>
    </lineage>
</organism>
<sequence length="124" mass="12643">MSSGEGASAPPSADKEPDCAPCRALSDLLRGMPGMRDHSARRQPSSRASDDNVSPGAPSEHAAEAGGHQDCMTCRVLGTTVCGACSAYLAGHLYMVQPSSRSHRMALAAGATAFAGLAVLRATT</sequence>
<feature type="region of interest" description="Disordered" evidence="1">
    <location>
        <begin position="30"/>
        <end position="67"/>
    </location>
</feature>
<reference evidence="2 3" key="1">
    <citation type="submission" date="2023-10" db="EMBL/GenBank/DDBJ databases">
        <authorList>
            <person name="Maclean D."/>
            <person name="Macfadyen A."/>
        </authorList>
    </citation>
    <scope>NUCLEOTIDE SEQUENCE [LARGE SCALE GENOMIC DNA]</scope>
</reference>
<gene>
    <name evidence="2" type="ORF">CVIRNUC_007739</name>
</gene>
<keyword evidence="3" id="KW-1185">Reference proteome</keyword>
<feature type="region of interest" description="Disordered" evidence="1">
    <location>
        <begin position="1"/>
        <end position="20"/>
    </location>
</feature>
<evidence type="ECO:0000313" key="2">
    <source>
        <dbReference type="EMBL" id="CAK0784535.1"/>
    </source>
</evidence>
<evidence type="ECO:0000256" key="1">
    <source>
        <dbReference type="SAM" id="MobiDB-lite"/>
    </source>
</evidence>
<dbReference type="EMBL" id="CAUYUE010000010">
    <property type="protein sequence ID" value="CAK0784535.1"/>
    <property type="molecule type" value="Genomic_DNA"/>
</dbReference>
<dbReference type="Proteomes" id="UP001314263">
    <property type="component" value="Unassembled WGS sequence"/>
</dbReference>
<feature type="compositionally biased region" description="Low complexity" evidence="1">
    <location>
        <begin position="1"/>
        <end position="12"/>
    </location>
</feature>
<protein>
    <submittedName>
        <fullName evidence="2">Uncharacterized protein</fullName>
    </submittedName>
</protein>
<accession>A0AAV1IEX5</accession>
<evidence type="ECO:0000313" key="3">
    <source>
        <dbReference type="Proteomes" id="UP001314263"/>
    </source>
</evidence>